<comment type="subcellular location">
    <subcellularLocation>
        <location evidence="1">Cell outer membrane</location>
        <topology evidence="1">Single-pass membrane protein</topology>
    </subcellularLocation>
    <subcellularLocation>
        <location evidence="2">Periplasm</location>
    </subcellularLocation>
</comment>
<dbReference type="eggNOG" id="COG2165">
    <property type="taxonomic scope" value="Bacteria"/>
</dbReference>
<sequence length="144" mass="15894">MRKRGFSLVELLIVLAVIAALIATITPVALNAIKKAQATKVAQNLKTLANAFENKLYIDGEIPASINELGRDIDTDNYGVAYYITSPGTYDVIVYTKEDVDFTIVKNILSDAWNGPMPSYFNVLPGSADTTDVTAWYEFIFTVY</sequence>
<evidence type="ECO:0000256" key="4">
    <source>
        <dbReference type="ARBA" id="ARBA00023237"/>
    </source>
</evidence>
<name>C5CJ21_KOSOT</name>
<protein>
    <submittedName>
        <fullName evidence="5">Uncharacterized protein</fullName>
    </submittedName>
</protein>
<gene>
    <name evidence="5" type="ordered locus">Kole_1240</name>
</gene>
<dbReference type="InterPro" id="IPR045584">
    <property type="entry name" value="Pilin-like"/>
</dbReference>
<dbReference type="InterPro" id="IPR012902">
    <property type="entry name" value="N_methyl_site"/>
</dbReference>
<proteinExistence type="predicted"/>
<dbReference type="GO" id="GO:0009279">
    <property type="term" value="C:cell outer membrane"/>
    <property type="evidence" value="ECO:0007669"/>
    <property type="project" value="UniProtKB-SubCell"/>
</dbReference>
<dbReference type="NCBIfam" id="TIGR02532">
    <property type="entry name" value="IV_pilin_GFxxxE"/>
    <property type="match status" value="1"/>
</dbReference>
<dbReference type="Gene3D" id="3.30.700.10">
    <property type="entry name" value="Glycoprotein, Type 4 Pilin"/>
    <property type="match status" value="1"/>
</dbReference>
<organism evidence="5 6">
    <name type="scientific">Kosmotoga olearia (strain ATCC BAA-1733 / DSM 21960 / TBF 19.5.1)</name>
    <dbReference type="NCBI Taxonomy" id="521045"/>
    <lineage>
        <taxon>Bacteria</taxon>
        <taxon>Thermotogati</taxon>
        <taxon>Thermotogota</taxon>
        <taxon>Thermotogae</taxon>
        <taxon>Kosmotogales</taxon>
        <taxon>Kosmotogaceae</taxon>
        <taxon>Kosmotoga</taxon>
    </lineage>
</organism>
<dbReference type="AlphaFoldDB" id="C5CJ21"/>
<dbReference type="EMBL" id="CP001634">
    <property type="protein sequence ID" value="ACR79937.1"/>
    <property type="molecule type" value="Genomic_DNA"/>
</dbReference>
<reference evidence="5 6" key="2">
    <citation type="journal article" date="2011" name="J. Bacteriol.">
        <title>Genome Sequence of Kosmotoga olearia Strain TBF 19.5.1, a Thermophilic Bacterium with a Wide Growth Temperature Range, Isolated from the Troll B Oil Platform in the North Sea.</title>
        <authorList>
            <person name="Swithers K.S."/>
            <person name="Dipippo J.L."/>
            <person name="Bruce D.C."/>
            <person name="Detter C."/>
            <person name="Tapia R."/>
            <person name="Han S."/>
            <person name="Goodwin L.A."/>
            <person name="Han J."/>
            <person name="Woyke T."/>
            <person name="Pitluck S."/>
            <person name="Pennacchio L."/>
            <person name="Nolan M."/>
            <person name="Mikhailova N."/>
            <person name="Land M.L."/>
            <person name="Nesbo C.L."/>
            <person name="Gogarten J.P."/>
            <person name="Noll K.M."/>
        </authorList>
    </citation>
    <scope>NUCLEOTIDE SEQUENCE [LARGE SCALE GENOMIC DNA]</scope>
    <source>
        <strain evidence="6">ATCC BAA-1733 / DSM 21960 / TBF 19.5.1</strain>
    </source>
</reference>
<dbReference type="RefSeq" id="WP_015868594.1">
    <property type="nucleotide sequence ID" value="NC_012785.1"/>
</dbReference>
<evidence type="ECO:0000256" key="3">
    <source>
        <dbReference type="ARBA" id="ARBA00022764"/>
    </source>
</evidence>
<dbReference type="OrthoDB" id="47633at2"/>
<evidence type="ECO:0000256" key="2">
    <source>
        <dbReference type="ARBA" id="ARBA00004418"/>
    </source>
</evidence>
<accession>C5CJ21</accession>
<keyword evidence="3" id="KW-0574">Periplasm</keyword>
<evidence type="ECO:0000313" key="5">
    <source>
        <dbReference type="EMBL" id="ACR79937.1"/>
    </source>
</evidence>
<dbReference type="Pfam" id="PF07963">
    <property type="entry name" value="N_methyl"/>
    <property type="match status" value="1"/>
</dbReference>
<keyword evidence="6" id="KW-1185">Reference proteome</keyword>
<dbReference type="HOGENOM" id="CLU_1784338_0_0_0"/>
<evidence type="ECO:0000256" key="1">
    <source>
        <dbReference type="ARBA" id="ARBA00004203"/>
    </source>
</evidence>
<keyword evidence="4" id="KW-0472">Membrane</keyword>
<dbReference type="SUPFAM" id="SSF54523">
    <property type="entry name" value="Pili subunits"/>
    <property type="match status" value="1"/>
</dbReference>
<dbReference type="Proteomes" id="UP000002382">
    <property type="component" value="Chromosome"/>
</dbReference>
<reference evidence="5 6" key="1">
    <citation type="submission" date="2009-06" db="EMBL/GenBank/DDBJ databases">
        <title>Complete sequence of Thermotogales bacterium TBF 19.5.1.</title>
        <authorList>
            <consortium name="US DOE Joint Genome Institute"/>
            <person name="Lucas S."/>
            <person name="Copeland A."/>
            <person name="Lapidus A."/>
            <person name="Glavina del Rio T."/>
            <person name="Tice H."/>
            <person name="Bruce D."/>
            <person name="Goodwin L."/>
            <person name="Pitluck S."/>
            <person name="Chertkov O."/>
            <person name="Brettin T."/>
            <person name="Detter J.C."/>
            <person name="Han C."/>
            <person name="Schmutz J."/>
            <person name="Larimer F."/>
            <person name="Land M."/>
            <person name="Hauser L."/>
            <person name="Kyrpides N."/>
            <person name="Ovchinnikova G."/>
            <person name="Noll K."/>
        </authorList>
    </citation>
    <scope>NUCLEOTIDE SEQUENCE [LARGE SCALE GENOMIC DNA]</scope>
    <source>
        <strain evidence="6">ATCC BAA-1733 / DSM 21960 / TBF 19.5.1</strain>
    </source>
</reference>
<dbReference type="GO" id="GO:0042597">
    <property type="term" value="C:periplasmic space"/>
    <property type="evidence" value="ECO:0007669"/>
    <property type="project" value="UniProtKB-SubCell"/>
</dbReference>
<dbReference type="STRING" id="521045.Kole_1240"/>
<dbReference type="KEGG" id="kol:Kole_1240"/>
<dbReference type="PROSITE" id="PS00409">
    <property type="entry name" value="PROKAR_NTER_METHYL"/>
    <property type="match status" value="1"/>
</dbReference>
<evidence type="ECO:0000313" key="6">
    <source>
        <dbReference type="Proteomes" id="UP000002382"/>
    </source>
</evidence>
<keyword evidence="4" id="KW-0998">Cell outer membrane</keyword>